<keyword evidence="2" id="KW-1185">Reference proteome</keyword>
<protein>
    <submittedName>
        <fullName evidence="1">Helicase-like protein</fullName>
    </submittedName>
</protein>
<dbReference type="AlphaFoldDB" id="V2WQV3"/>
<accession>V2WQV3</accession>
<dbReference type="PANTHER" id="PTHR23274">
    <property type="entry name" value="DNA HELICASE-RELATED"/>
    <property type="match status" value="1"/>
</dbReference>
<dbReference type="GO" id="GO:0004386">
    <property type="term" value="F:helicase activity"/>
    <property type="evidence" value="ECO:0007669"/>
    <property type="project" value="UniProtKB-KW"/>
</dbReference>
<dbReference type="Proteomes" id="UP000017559">
    <property type="component" value="Unassembled WGS sequence"/>
</dbReference>
<dbReference type="InterPro" id="IPR027417">
    <property type="entry name" value="P-loop_NTPase"/>
</dbReference>
<dbReference type="HOGENOM" id="CLU_001324_4_6_1"/>
<evidence type="ECO:0000313" key="1">
    <source>
        <dbReference type="EMBL" id="ESK82926.1"/>
    </source>
</evidence>
<reference evidence="1 2" key="1">
    <citation type="journal article" date="2014" name="BMC Genomics">
        <title>Genome and secretome analysis of the hemibiotrophic fungal pathogen, Moniliophthora roreri, which causes frosty pod rot disease of cacao: mechanisms of the biotrophic and necrotrophic phases.</title>
        <authorList>
            <person name="Meinhardt L.W."/>
            <person name="Costa G.G.L."/>
            <person name="Thomazella D.P.T."/>
            <person name="Teixeira P.J.P.L."/>
            <person name="Carazzolle M.F."/>
            <person name="Schuster S.C."/>
            <person name="Carlson J.E."/>
            <person name="Guiltinan M.J."/>
            <person name="Mieczkowski P."/>
            <person name="Farmer A."/>
            <person name="Ramaraj T."/>
            <person name="Crozier J."/>
            <person name="Davis R.E."/>
            <person name="Shao J."/>
            <person name="Melnick R.L."/>
            <person name="Pereira G.A.G."/>
            <person name="Bailey B.A."/>
        </authorList>
    </citation>
    <scope>NUCLEOTIDE SEQUENCE [LARGE SCALE GENOMIC DNA]</scope>
    <source>
        <strain evidence="1 2">MCA 2997</strain>
    </source>
</reference>
<dbReference type="SUPFAM" id="SSF52540">
    <property type="entry name" value="P-loop containing nucleoside triphosphate hydrolases"/>
    <property type="match status" value="1"/>
</dbReference>
<proteinExistence type="predicted"/>
<dbReference type="EMBL" id="AWSO01001739">
    <property type="protein sequence ID" value="ESK82926.1"/>
    <property type="molecule type" value="Genomic_DNA"/>
</dbReference>
<sequence length="85" mass="9371">MSDHVLEAEILGGDHNGEVAFIPRLLLSPPEKSKSFSFQLKHLQFPVRLAFAISINKAQGQSVTYVGIDLHVPVFTHGQLYIALS</sequence>
<dbReference type="STRING" id="1381753.V2WQV3"/>
<name>V2WQV3_MONRO</name>
<dbReference type="GO" id="GO:0006260">
    <property type="term" value="P:DNA replication"/>
    <property type="evidence" value="ECO:0007669"/>
    <property type="project" value="TreeGrafter"/>
</dbReference>
<dbReference type="GO" id="GO:0005657">
    <property type="term" value="C:replication fork"/>
    <property type="evidence" value="ECO:0007669"/>
    <property type="project" value="TreeGrafter"/>
</dbReference>
<dbReference type="OrthoDB" id="432234at2759"/>
<dbReference type="KEGG" id="mrr:Moror_1339"/>
<comment type="caution">
    <text evidence="1">The sequence shown here is derived from an EMBL/GenBank/DDBJ whole genome shotgun (WGS) entry which is preliminary data.</text>
</comment>
<dbReference type="PANTHER" id="PTHR23274:SF51">
    <property type="entry name" value="OS03G0423850 PROTEIN"/>
    <property type="match status" value="1"/>
</dbReference>
<gene>
    <name evidence="1" type="ORF">Moror_1339</name>
</gene>
<organism evidence="1 2">
    <name type="scientific">Moniliophthora roreri (strain MCA 2997)</name>
    <name type="common">Cocoa frosty pod rot fungus</name>
    <name type="synonym">Crinipellis roreri</name>
    <dbReference type="NCBI Taxonomy" id="1381753"/>
    <lineage>
        <taxon>Eukaryota</taxon>
        <taxon>Fungi</taxon>
        <taxon>Dikarya</taxon>
        <taxon>Basidiomycota</taxon>
        <taxon>Agaricomycotina</taxon>
        <taxon>Agaricomycetes</taxon>
        <taxon>Agaricomycetidae</taxon>
        <taxon>Agaricales</taxon>
        <taxon>Marasmiineae</taxon>
        <taxon>Marasmiaceae</taxon>
        <taxon>Moniliophthora</taxon>
    </lineage>
</organism>
<evidence type="ECO:0000313" key="2">
    <source>
        <dbReference type="Proteomes" id="UP000017559"/>
    </source>
</evidence>